<dbReference type="PRINTS" id="PR00080">
    <property type="entry name" value="SDRFAMILY"/>
</dbReference>
<accession>A0ABQ9EFK8</accession>
<dbReference type="PANTHER" id="PTHR43313:SF36">
    <property type="entry name" value="D-BETA-HYDROXYBUTYRATE DEHYDROGENASE, MITOCHONDRIAL"/>
    <property type="match status" value="1"/>
</dbReference>
<evidence type="ECO:0000313" key="3">
    <source>
        <dbReference type="Proteomes" id="UP001217089"/>
    </source>
</evidence>
<comment type="similarity">
    <text evidence="1">Belongs to the short-chain dehydrogenases/reductases (SDR) family.</text>
</comment>
<dbReference type="Proteomes" id="UP001217089">
    <property type="component" value="Unassembled WGS sequence"/>
</dbReference>
<protein>
    <submittedName>
        <fullName evidence="2">Uncharacterized protein</fullName>
    </submittedName>
</protein>
<dbReference type="Pfam" id="PF00106">
    <property type="entry name" value="adh_short"/>
    <property type="match status" value="1"/>
</dbReference>
<evidence type="ECO:0000256" key="1">
    <source>
        <dbReference type="RuleBase" id="RU000363"/>
    </source>
</evidence>
<dbReference type="PANTHER" id="PTHR43313">
    <property type="entry name" value="SHORT-CHAIN DEHYDROGENASE/REDUCTASE FAMILY 9C"/>
    <property type="match status" value="1"/>
</dbReference>
<proteinExistence type="inferred from homology"/>
<keyword evidence="3" id="KW-1185">Reference proteome</keyword>
<name>A0ABQ9EFK8_TEGGR</name>
<dbReference type="EMBL" id="JARBDR010000917">
    <property type="protein sequence ID" value="KAJ8303404.1"/>
    <property type="molecule type" value="Genomic_DNA"/>
</dbReference>
<organism evidence="2 3">
    <name type="scientific">Tegillarca granosa</name>
    <name type="common">Malaysian cockle</name>
    <name type="synonym">Anadara granosa</name>
    <dbReference type="NCBI Taxonomy" id="220873"/>
    <lineage>
        <taxon>Eukaryota</taxon>
        <taxon>Metazoa</taxon>
        <taxon>Spiralia</taxon>
        <taxon>Lophotrochozoa</taxon>
        <taxon>Mollusca</taxon>
        <taxon>Bivalvia</taxon>
        <taxon>Autobranchia</taxon>
        <taxon>Pteriomorphia</taxon>
        <taxon>Arcoida</taxon>
        <taxon>Arcoidea</taxon>
        <taxon>Arcidae</taxon>
        <taxon>Tegillarca</taxon>
    </lineage>
</organism>
<dbReference type="Gene3D" id="3.40.50.720">
    <property type="entry name" value="NAD(P)-binding Rossmann-like Domain"/>
    <property type="match status" value="1"/>
</dbReference>
<dbReference type="SUPFAM" id="SSF51735">
    <property type="entry name" value="NAD(P)-binding Rossmann-fold domains"/>
    <property type="match status" value="1"/>
</dbReference>
<sequence>MITGCDTGFGHHLARRLDNCGFTVYAGVLKESGQGATSLLLEQSERLHVIKLDVTEDNDVTRAVSHVKDICRRGELWAIVNNAGFFIPGDVELCTLSQYKRIAEVNLYGVIRITKAFLPFIRESRGRIINMSSIRGLYSRPGVIAYSLTKFGIEALSDALRVEMKKFGVKVSIIEPGVFDGCTAISSPEQIERLKAEVEEMWENATEEVRFTYGREYFNSMIKKQSEKGTGPWISPDPVLDAILDALLNQKPKARYLIGGAGWPIDFRTAIARVYRYLPESLGDALLAKFYKGSGLQKHSIFQSGMHYHPRFEDATSNKYEYCLMTKSELSLTYQAMKSSESEEKN</sequence>
<reference evidence="2 3" key="1">
    <citation type="submission" date="2022-12" db="EMBL/GenBank/DDBJ databases">
        <title>Chromosome-level genome of Tegillarca granosa.</title>
        <authorList>
            <person name="Kim J."/>
        </authorList>
    </citation>
    <scope>NUCLEOTIDE SEQUENCE [LARGE SCALE GENOMIC DNA]</scope>
    <source>
        <strain evidence="2">Teg-2019</strain>
        <tissue evidence="2">Adductor muscle</tissue>
    </source>
</reference>
<dbReference type="InterPro" id="IPR036291">
    <property type="entry name" value="NAD(P)-bd_dom_sf"/>
</dbReference>
<gene>
    <name evidence="2" type="ORF">KUTeg_019800</name>
</gene>
<evidence type="ECO:0000313" key="2">
    <source>
        <dbReference type="EMBL" id="KAJ8303404.1"/>
    </source>
</evidence>
<dbReference type="PRINTS" id="PR00081">
    <property type="entry name" value="GDHRDH"/>
</dbReference>
<comment type="caution">
    <text evidence="2">The sequence shown here is derived from an EMBL/GenBank/DDBJ whole genome shotgun (WGS) entry which is preliminary data.</text>
</comment>
<dbReference type="InterPro" id="IPR002347">
    <property type="entry name" value="SDR_fam"/>
</dbReference>